<dbReference type="GO" id="GO:0006488">
    <property type="term" value="P:dolichol-linked oligosaccharide biosynthetic process"/>
    <property type="evidence" value="ECO:0007669"/>
    <property type="project" value="UniProtKB-UniRule"/>
</dbReference>
<comment type="function">
    <text evidence="12">Dol-P-Glc:Glc(2)Man(9)GlcNAc(2)-PP-Dol alpha-1,2-glucosyltransferase that operates in the biosynthetic pathway of dolichol-linked oligosaccharides, the glycan precursors employed in protein asparagine (N)-glycosylation. The assembly of dolichol-linked oligosaccharides begins on the cytosolic side of the endoplasmic reticulum membrane and finishes in its lumen. The sequential addition of sugars to dolichol pyrophosphate produces dolichol-linked oligosaccharides containing fourteen sugars, including two GlcNAcs, nine mannoses and three glucoses. Once assembled, the oligosaccharide is transferred from the lipid to nascent proteins by oligosaccharyltransferases. In the lumen of the endoplasmic reticulum, adds the third and last glucose residue from dolichyl phosphate glucose (Dol-P-Glc) onto the lipid-linked oligosaccharide intermediate Glc(2)Man(9)GlcNAc(2)-PP-Dol to produce Glc(3)Man(9)GlcNAc(2)-PP-Dol.</text>
</comment>
<feature type="transmembrane region" description="Helical" evidence="14">
    <location>
        <begin position="321"/>
        <end position="344"/>
    </location>
</feature>
<evidence type="ECO:0000256" key="13">
    <source>
        <dbReference type="ARBA" id="ARBA00048064"/>
    </source>
</evidence>
<dbReference type="EC" id="2.4.1.256" evidence="4 14"/>
<feature type="transmembrane region" description="Helical" evidence="14">
    <location>
        <begin position="400"/>
        <end position="421"/>
    </location>
</feature>
<evidence type="ECO:0000256" key="14">
    <source>
        <dbReference type="PIRNR" id="PIRNR028810"/>
    </source>
</evidence>
<dbReference type="Pfam" id="PF04922">
    <property type="entry name" value="DIE2_ALG10"/>
    <property type="match status" value="1"/>
</dbReference>
<evidence type="ECO:0000313" key="18">
    <source>
        <dbReference type="Proteomes" id="UP000230069"/>
    </source>
</evidence>
<comment type="subcellular location">
    <subcellularLocation>
        <location evidence="1">Endoplasmic reticulum membrane</location>
        <topology evidence="1">Multi-pass membrane protein</topology>
    </subcellularLocation>
</comment>
<organism evidence="17 18">
    <name type="scientific">Aquilegia coerulea</name>
    <name type="common">Rocky mountain columbine</name>
    <dbReference type="NCBI Taxonomy" id="218851"/>
    <lineage>
        <taxon>Eukaryota</taxon>
        <taxon>Viridiplantae</taxon>
        <taxon>Streptophyta</taxon>
        <taxon>Embryophyta</taxon>
        <taxon>Tracheophyta</taxon>
        <taxon>Spermatophyta</taxon>
        <taxon>Magnoliopsida</taxon>
        <taxon>Ranunculales</taxon>
        <taxon>Ranunculaceae</taxon>
        <taxon>Thalictroideae</taxon>
        <taxon>Aquilegia</taxon>
    </lineage>
</organism>
<feature type="transmembrane region" description="Helical" evidence="14">
    <location>
        <begin position="356"/>
        <end position="380"/>
    </location>
</feature>
<dbReference type="PANTHER" id="PTHR12989">
    <property type="entry name" value="ALPHA-1,2-GLUCOSYLTRANSFERASE ALG10"/>
    <property type="match status" value="1"/>
</dbReference>
<evidence type="ECO:0000256" key="9">
    <source>
        <dbReference type="ARBA" id="ARBA00022824"/>
    </source>
</evidence>
<keyword evidence="16" id="KW-0732">Signal</keyword>
<gene>
    <name evidence="17" type="ORF">AQUCO_01500133v1</name>
</gene>
<evidence type="ECO:0000256" key="11">
    <source>
        <dbReference type="ARBA" id="ARBA00023136"/>
    </source>
</evidence>
<comment type="pathway">
    <text evidence="2">Protein modification; protein glycosylation.</text>
</comment>
<dbReference type="AlphaFoldDB" id="A0A2G5DS93"/>
<feature type="chain" id="PRO_5013754290" description="Dol-P-Glc:Glc(2)Man(9)GlcNAc(2)-PP-Dol alpha-1,2-glucosyltransferase" evidence="16">
    <location>
        <begin position="21"/>
        <end position="507"/>
    </location>
</feature>
<evidence type="ECO:0000256" key="4">
    <source>
        <dbReference type="ARBA" id="ARBA00011967"/>
    </source>
</evidence>
<keyword evidence="10 14" id="KW-1133">Transmembrane helix</keyword>
<protein>
    <recommendedName>
        <fullName evidence="5 14">Dol-P-Glc:Glc(2)Man(9)GlcNAc(2)-PP-Dol alpha-1,2-glucosyltransferase</fullName>
        <ecNumber evidence="4 14">2.4.1.256</ecNumber>
    </recommendedName>
</protein>
<feature type="transmembrane region" description="Helical" evidence="14">
    <location>
        <begin position="471"/>
        <end position="491"/>
    </location>
</feature>
<feature type="transmembrane region" description="Helical" evidence="14">
    <location>
        <begin position="90"/>
        <end position="112"/>
    </location>
</feature>
<keyword evidence="9" id="KW-0256">Endoplasmic reticulum</keyword>
<dbReference type="Proteomes" id="UP000230069">
    <property type="component" value="Unassembled WGS sequence"/>
</dbReference>
<comment type="caution">
    <text evidence="14">Lacks conserved residue(s) required for the propagation of feature annotation.</text>
</comment>
<comment type="catalytic activity">
    <reaction evidence="13">
        <text>an alpha-D-Glc-(1-&gt;3)-alpha-D-Glc-(1-&gt;3)-alpha-D-Man-(1-&gt;2)-alpha-D-Man-(1-&gt;2)-alpha-D-Man-(1-&gt;3)-[alpha-D-Man-(1-&gt;2)-alpha-D-Man-(1-&gt;3)-[alpha-D-Man-(1-&gt;2)-alpha-D-Man-(1-&gt;6)]-alpha-D-Man-(1-&gt;6)]-beta-D-Man-(1-&gt;4)-beta-D-GlcNAc-(1-&gt;4)-alpha-D-GlcNAc-diphospho-di-trans,poly-cis-dolichol + a di-trans,poly-cis-dolichyl beta-D-glucosyl phosphate = a alpha-D-Glc-(1-&gt;2)-alpha-D-Glc-(1-&gt;3)-alpha-D-Glc-(1-&gt;3)-alpha-D-Man-(1-&gt;2)-alpha-D-Man-(1-&gt;2)-alpha-D-Man-(1-&gt;3)-[alpha-D-Man-(1-&gt;2)-alpha-D-Man-(1-&gt;3)-[alpha-D-Man-(1-&gt;2)-alpha-D-Man-(1-&gt;6)]-alpha-D-Man-(1-&gt;6)]-beta-D-Man-(1-&gt;4)-beta-D-GlcNAc-(1-&gt;4)-alpha-D-GlcNAc-diphospho-di-trans,poly-cis-dolichol + a di-trans,poly-cis-dolichyl phosphate + H(+)</text>
        <dbReference type="Rhea" id="RHEA:29543"/>
        <dbReference type="Rhea" id="RHEA-COMP:19498"/>
        <dbReference type="Rhea" id="RHEA-COMP:19502"/>
        <dbReference type="Rhea" id="RHEA-COMP:19512"/>
        <dbReference type="Rhea" id="RHEA-COMP:19522"/>
        <dbReference type="ChEBI" id="CHEBI:15378"/>
        <dbReference type="ChEBI" id="CHEBI:57525"/>
        <dbReference type="ChEBI" id="CHEBI:57683"/>
        <dbReference type="ChEBI" id="CHEBI:132522"/>
        <dbReference type="ChEBI" id="CHEBI:132523"/>
        <dbReference type="EC" id="2.4.1.256"/>
    </reaction>
    <physiologicalReaction direction="left-to-right" evidence="13">
        <dbReference type="Rhea" id="RHEA:29544"/>
    </physiologicalReaction>
</comment>
<feature type="transmembrane region" description="Helical" evidence="14">
    <location>
        <begin position="428"/>
        <end position="451"/>
    </location>
</feature>
<dbReference type="EMBL" id="KZ305032">
    <property type="protein sequence ID" value="PIA46390.1"/>
    <property type="molecule type" value="Genomic_DNA"/>
</dbReference>
<dbReference type="InterPro" id="IPR016900">
    <property type="entry name" value="Alg10"/>
</dbReference>
<feature type="signal peptide" evidence="16">
    <location>
        <begin position="1"/>
        <end position="20"/>
    </location>
</feature>
<reference evidence="17 18" key="1">
    <citation type="submission" date="2017-09" db="EMBL/GenBank/DDBJ databases">
        <title>WGS assembly of Aquilegia coerulea Goldsmith.</title>
        <authorList>
            <person name="Hodges S."/>
            <person name="Kramer E."/>
            <person name="Nordborg M."/>
            <person name="Tomkins J."/>
            <person name="Borevitz J."/>
            <person name="Derieg N."/>
            <person name="Yan J."/>
            <person name="Mihaltcheva S."/>
            <person name="Hayes R.D."/>
            <person name="Rokhsar D."/>
        </authorList>
    </citation>
    <scope>NUCLEOTIDE SEQUENCE [LARGE SCALE GENOMIC DNA]</scope>
    <source>
        <strain evidence="18">cv. Goldsmith</strain>
    </source>
</reference>
<sequence length="507" mass="58011">MGRLIVAVVVSLWVIPVSLLVNHIVPEPYMDEIFHIPQAQQYCRGNFKTWDPMITTPPGLYSLSLVHIASLFPGMFYAKTVSSFYEICSAGTLRSINGILAVICSLLVYEILTQLRPALSERKASLYAVVLSLYPLHWFFTFLYYTDVASLTLVLAMYLACLKRCFQLSALLGALAIFIRQTNVVWMVLVASTGILNYIMPSNCKEDTQPGDHYVLTRKYDEAADKKSVPVGPNLRNRKSDSSSSASSHSKMSVSLPRPASGLLDEVQVILPRLWLLKWDILVSFCPFLVVLLAFLAFVHWNGSVVLGAKDAHAVSPHFAQIMYFGLASFLAMAPFSLSQVATLCQSLWMNKLLSFFEILAGLTAGFVFVHFFSIEHAYLLADNRHYTFYIWRRVIKSNWLMKYLLVPLYVYSWLFIFNILGKVQKKVWVVIFVLACAAVLIPAPLIEFRYYTIPFFFLILHTHINENRSWLLMGFIYVALNIFTMMMFLFRPFHWDHEPGTQRFIW</sequence>
<evidence type="ECO:0000256" key="12">
    <source>
        <dbReference type="ARBA" id="ARBA00044727"/>
    </source>
</evidence>
<dbReference type="GO" id="GO:0106073">
    <property type="term" value="F:dolichyl pyrophosphate Glc2Man9GlcNAc2 alpha-1,2-glucosyltransferase activity"/>
    <property type="evidence" value="ECO:0007669"/>
    <property type="project" value="UniProtKB-UniRule"/>
</dbReference>
<dbReference type="STRING" id="218851.A0A2G5DS93"/>
<comment type="similarity">
    <text evidence="3 14">Belongs to the ALG10 glucosyltransferase family.</text>
</comment>
<evidence type="ECO:0000256" key="3">
    <source>
        <dbReference type="ARBA" id="ARBA00010600"/>
    </source>
</evidence>
<evidence type="ECO:0000256" key="7">
    <source>
        <dbReference type="ARBA" id="ARBA00022679"/>
    </source>
</evidence>
<evidence type="ECO:0000256" key="16">
    <source>
        <dbReference type="SAM" id="SignalP"/>
    </source>
</evidence>
<evidence type="ECO:0000256" key="2">
    <source>
        <dbReference type="ARBA" id="ARBA00004922"/>
    </source>
</evidence>
<name>A0A2G5DS93_AQUCA</name>
<evidence type="ECO:0000256" key="6">
    <source>
        <dbReference type="ARBA" id="ARBA00022676"/>
    </source>
</evidence>
<keyword evidence="8 14" id="KW-0812">Transmembrane</keyword>
<dbReference type="GO" id="GO:0005789">
    <property type="term" value="C:endoplasmic reticulum membrane"/>
    <property type="evidence" value="ECO:0007669"/>
    <property type="project" value="UniProtKB-SubCell"/>
</dbReference>
<feature type="transmembrane region" description="Helical" evidence="14">
    <location>
        <begin position="281"/>
        <end position="301"/>
    </location>
</feature>
<feature type="transmembrane region" description="Helical" evidence="14">
    <location>
        <begin position="59"/>
        <end position="78"/>
    </location>
</feature>
<accession>A0A2G5DS93</accession>
<feature type="transmembrane region" description="Helical" evidence="14">
    <location>
        <begin position="124"/>
        <end position="145"/>
    </location>
</feature>
<feature type="transmembrane region" description="Helical" evidence="14">
    <location>
        <begin position="184"/>
        <end position="200"/>
    </location>
</feature>
<keyword evidence="7" id="KW-0808">Transferase</keyword>
<proteinExistence type="inferred from homology"/>
<evidence type="ECO:0000256" key="8">
    <source>
        <dbReference type="ARBA" id="ARBA00022692"/>
    </source>
</evidence>
<evidence type="ECO:0000256" key="15">
    <source>
        <dbReference type="SAM" id="MobiDB-lite"/>
    </source>
</evidence>
<evidence type="ECO:0000256" key="10">
    <source>
        <dbReference type="ARBA" id="ARBA00022989"/>
    </source>
</evidence>
<evidence type="ECO:0000256" key="1">
    <source>
        <dbReference type="ARBA" id="ARBA00004477"/>
    </source>
</evidence>
<keyword evidence="18" id="KW-1185">Reference proteome</keyword>
<dbReference type="InParanoid" id="A0A2G5DS93"/>
<evidence type="ECO:0000313" key="17">
    <source>
        <dbReference type="EMBL" id="PIA46390.1"/>
    </source>
</evidence>
<dbReference type="PIRSF" id="PIRSF028810">
    <property type="entry name" value="Alpha1_2_glucosyltferase_Alg10"/>
    <property type="match status" value="1"/>
</dbReference>
<feature type="compositionally biased region" description="Low complexity" evidence="15">
    <location>
        <begin position="242"/>
        <end position="255"/>
    </location>
</feature>
<keyword evidence="6 14" id="KW-0328">Glycosyltransferase</keyword>
<dbReference type="OrthoDB" id="4769at2759"/>
<evidence type="ECO:0000256" key="5">
    <source>
        <dbReference type="ARBA" id="ARBA00018512"/>
    </source>
</evidence>
<keyword evidence="11 14" id="KW-0472">Membrane</keyword>
<dbReference type="PANTHER" id="PTHR12989:SF10">
    <property type="entry name" value="DOL-P-GLC:GLC(2)MAN(9)GLCNAC(2)-PP-DOL ALPHA-1,2-GLUCOSYLTRANSFERASE-RELATED"/>
    <property type="match status" value="1"/>
</dbReference>
<feature type="region of interest" description="Disordered" evidence="15">
    <location>
        <begin position="227"/>
        <end position="256"/>
    </location>
</feature>
<dbReference type="FunCoup" id="A0A2G5DS93">
    <property type="interactions" value="3354"/>
</dbReference>